<dbReference type="Gene3D" id="2.60.40.10">
    <property type="entry name" value="Immunoglobulins"/>
    <property type="match status" value="2"/>
</dbReference>
<dbReference type="PROSITE" id="PS50835">
    <property type="entry name" value="IG_LIKE"/>
    <property type="match status" value="1"/>
</dbReference>
<evidence type="ECO:0000259" key="7">
    <source>
        <dbReference type="PROSITE" id="PS50835"/>
    </source>
</evidence>
<evidence type="ECO:0000256" key="6">
    <source>
        <dbReference type="SAM" id="MobiDB-lite"/>
    </source>
</evidence>
<keyword evidence="4" id="KW-1015">Disulfide bond</keyword>
<keyword evidence="3" id="KW-0597">Phosphoprotein</keyword>
<name>A0AAY4BCU3_9TELE</name>
<evidence type="ECO:0000313" key="9">
    <source>
        <dbReference type="Proteomes" id="UP000694580"/>
    </source>
</evidence>
<dbReference type="SMART" id="SM00409">
    <property type="entry name" value="IG"/>
    <property type="match status" value="1"/>
</dbReference>
<protein>
    <recommendedName>
        <fullName evidence="7">Ig-like domain-containing protein</fullName>
    </recommendedName>
</protein>
<feature type="region of interest" description="Disordered" evidence="6">
    <location>
        <begin position="175"/>
        <end position="202"/>
    </location>
</feature>
<evidence type="ECO:0000313" key="8">
    <source>
        <dbReference type="Ensembl" id="ENSDCDP00010018768.1"/>
    </source>
</evidence>
<dbReference type="InterPro" id="IPR052385">
    <property type="entry name" value="Obscurin/Obscurin-like_Reg"/>
</dbReference>
<dbReference type="Ensembl" id="ENSDCDT00010019854.1">
    <property type="protein sequence ID" value="ENSDCDP00010018768.1"/>
    <property type="gene ID" value="ENSDCDG00010008499.1"/>
</dbReference>
<proteinExistence type="predicted"/>
<keyword evidence="2" id="KW-0963">Cytoplasm</keyword>
<keyword evidence="5" id="KW-0393">Immunoglobulin domain</keyword>
<evidence type="ECO:0000256" key="3">
    <source>
        <dbReference type="ARBA" id="ARBA00022553"/>
    </source>
</evidence>
<dbReference type="Pfam" id="PF07679">
    <property type="entry name" value="I-set"/>
    <property type="match status" value="1"/>
</dbReference>
<dbReference type="SUPFAM" id="SSF48726">
    <property type="entry name" value="Immunoglobulin"/>
    <property type="match status" value="2"/>
</dbReference>
<reference evidence="8 9" key="1">
    <citation type="submission" date="2020-06" db="EMBL/GenBank/DDBJ databases">
        <authorList>
            <consortium name="Wellcome Sanger Institute Data Sharing"/>
        </authorList>
    </citation>
    <scope>NUCLEOTIDE SEQUENCE [LARGE SCALE GENOMIC DNA]</scope>
</reference>
<dbReference type="GO" id="GO:0005737">
    <property type="term" value="C:cytoplasm"/>
    <property type="evidence" value="ECO:0007669"/>
    <property type="project" value="UniProtKB-SubCell"/>
</dbReference>
<dbReference type="PANTHER" id="PTHR35971:SF5">
    <property type="entry name" value="OBSCURIN LIKE CYTOSKELETAL ADAPTOR 1"/>
    <property type="match status" value="1"/>
</dbReference>
<dbReference type="InterPro" id="IPR036179">
    <property type="entry name" value="Ig-like_dom_sf"/>
</dbReference>
<dbReference type="InterPro" id="IPR007110">
    <property type="entry name" value="Ig-like_dom"/>
</dbReference>
<feature type="domain" description="Ig-like" evidence="7">
    <location>
        <begin position="52"/>
        <end position="147"/>
    </location>
</feature>
<dbReference type="InterPro" id="IPR003599">
    <property type="entry name" value="Ig_sub"/>
</dbReference>
<dbReference type="Proteomes" id="UP000694580">
    <property type="component" value="Chromosome 13"/>
</dbReference>
<organism evidence="8 9">
    <name type="scientific">Denticeps clupeoides</name>
    <name type="common">denticle herring</name>
    <dbReference type="NCBI Taxonomy" id="299321"/>
    <lineage>
        <taxon>Eukaryota</taxon>
        <taxon>Metazoa</taxon>
        <taxon>Chordata</taxon>
        <taxon>Craniata</taxon>
        <taxon>Vertebrata</taxon>
        <taxon>Euteleostomi</taxon>
        <taxon>Actinopterygii</taxon>
        <taxon>Neopterygii</taxon>
        <taxon>Teleostei</taxon>
        <taxon>Clupei</taxon>
        <taxon>Clupeiformes</taxon>
        <taxon>Denticipitoidei</taxon>
        <taxon>Denticipitidae</taxon>
        <taxon>Denticeps</taxon>
    </lineage>
</organism>
<reference evidence="8" key="2">
    <citation type="submission" date="2025-08" db="UniProtKB">
        <authorList>
            <consortium name="Ensembl"/>
        </authorList>
    </citation>
    <scope>IDENTIFICATION</scope>
</reference>
<dbReference type="FunFam" id="2.60.40.10:FF:000032">
    <property type="entry name" value="palladin isoform X1"/>
    <property type="match status" value="1"/>
</dbReference>
<sequence length="202" mass="22345">MVKEGDNAVFSCELSKPGSLVEWRKGRVILKSGEKYDIRLEGRYSKLVIPLPAKFTKELTNQEADEGSVVTLCCELSKSGAPLVWRKGAEVLRNGKEIKVGKRHHISNNDNGTCSLEISNATSKDAGIYTCEAVNKFGTTSYNGNVTVQIPRKASLKSQGVETYQIEKEDLRQAYDLPSARQETTSKEKRKSSISGKVRCEV</sequence>
<dbReference type="InterPro" id="IPR013783">
    <property type="entry name" value="Ig-like_fold"/>
</dbReference>
<dbReference type="GeneTree" id="ENSGT00940000154756"/>
<dbReference type="InterPro" id="IPR003598">
    <property type="entry name" value="Ig_sub2"/>
</dbReference>
<evidence type="ECO:0000256" key="2">
    <source>
        <dbReference type="ARBA" id="ARBA00022490"/>
    </source>
</evidence>
<dbReference type="AlphaFoldDB" id="A0AAY4BCU3"/>
<evidence type="ECO:0000256" key="5">
    <source>
        <dbReference type="ARBA" id="ARBA00023319"/>
    </source>
</evidence>
<dbReference type="InterPro" id="IPR013098">
    <property type="entry name" value="Ig_I-set"/>
</dbReference>
<evidence type="ECO:0000256" key="1">
    <source>
        <dbReference type="ARBA" id="ARBA00004496"/>
    </source>
</evidence>
<keyword evidence="9" id="KW-1185">Reference proteome</keyword>
<evidence type="ECO:0000256" key="4">
    <source>
        <dbReference type="ARBA" id="ARBA00023157"/>
    </source>
</evidence>
<dbReference type="SMART" id="SM00408">
    <property type="entry name" value="IGc2"/>
    <property type="match status" value="1"/>
</dbReference>
<accession>A0AAY4BCU3</accession>
<reference evidence="8" key="3">
    <citation type="submission" date="2025-09" db="UniProtKB">
        <authorList>
            <consortium name="Ensembl"/>
        </authorList>
    </citation>
    <scope>IDENTIFICATION</scope>
</reference>
<comment type="subcellular location">
    <subcellularLocation>
        <location evidence="1">Cytoplasm</location>
    </subcellularLocation>
</comment>
<dbReference type="PANTHER" id="PTHR35971">
    <property type="entry name" value="SI:DKEY-31G6.6"/>
    <property type="match status" value="1"/>
</dbReference>